<name>A0ABS2YIW5_POLSP</name>
<evidence type="ECO:0000313" key="10">
    <source>
        <dbReference type="Proteomes" id="UP001166093"/>
    </source>
</evidence>
<evidence type="ECO:0000313" key="9">
    <source>
        <dbReference type="EMBL" id="MBN3286241.1"/>
    </source>
</evidence>
<dbReference type="EMBL" id="JAAWVQ010156380">
    <property type="protein sequence ID" value="MBN3286241.1"/>
    <property type="molecule type" value="Genomic_DNA"/>
</dbReference>
<dbReference type="Pfam" id="PF00214">
    <property type="entry name" value="Calc_CGRP_IAPP"/>
    <property type="match status" value="1"/>
</dbReference>
<gene>
    <name evidence="9" type="primary">Iapp</name>
    <name evidence="9" type="ORF">GTO93_0005376</name>
</gene>
<feature type="signal peptide" evidence="7">
    <location>
        <begin position="1"/>
        <end position="22"/>
    </location>
</feature>
<keyword evidence="4" id="KW-0964">Secreted</keyword>
<dbReference type="PANTHER" id="PTHR10505">
    <property type="entry name" value="CALCITONIN-RELATED"/>
    <property type="match status" value="1"/>
</dbReference>
<feature type="non-terminal residue" evidence="9">
    <location>
        <position position="1"/>
    </location>
</feature>
<evidence type="ECO:0000256" key="1">
    <source>
        <dbReference type="ARBA" id="ARBA00003306"/>
    </source>
</evidence>
<organism evidence="9 10">
    <name type="scientific">Polyodon spathula</name>
    <name type="common">North American paddlefish</name>
    <name type="synonym">Squalus spathula</name>
    <dbReference type="NCBI Taxonomy" id="7913"/>
    <lineage>
        <taxon>Eukaryota</taxon>
        <taxon>Metazoa</taxon>
        <taxon>Chordata</taxon>
        <taxon>Craniata</taxon>
        <taxon>Vertebrata</taxon>
        <taxon>Euteleostomi</taxon>
        <taxon>Actinopterygii</taxon>
        <taxon>Chondrostei</taxon>
        <taxon>Acipenseriformes</taxon>
        <taxon>Polyodontidae</taxon>
        <taxon>Polyodon</taxon>
    </lineage>
</organism>
<dbReference type="InterPro" id="IPR018360">
    <property type="entry name" value="Calcitonin_CS"/>
</dbReference>
<dbReference type="InterPro" id="IPR001693">
    <property type="entry name" value="Calcitonin_peptide-like"/>
</dbReference>
<feature type="domain" description="Calcitonin peptide-like" evidence="8">
    <location>
        <begin position="32"/>
        <end position="74"/>
    </location>
</feature>
<comment type="function">
    <text evidence="1">Causes a rapid but short-lived drop in the level of calcium and phosphate in blood by promoting the incorporation of those ions in the bones.</text>
</comment>
<dbReference type="InterPro" id="IPR021116">
    <property type="entry name" value="Calcitonin/adrenomedullin"/>
</dbReference>
<dbReference type="PRINTS" id="PR00818">
    <property type="entry name" value="ISLETAMYLOID"/>
</dbReference>
<sequence length="89" mass="9884">MRNLRLPTVLIVLTMTLNCLNATPANRGHLEKRRCNTATCVTQRLADFLVRSSNSIGTVYTPTNVGSNTYGKRAGLAPLSRETLKYIQF</sequence>
<protein>
    <submittedName>
        <fullName evidence="9">IAPP protein</fullName>
    </submittedName>
</protein>
<dbReference type="InterPro" id="IPR021117">
    <property type="entry name" value="Calcitonin-like"/>
</dbReference>
<accession>A0ABS2YIW5</accession>
<feature type="chain" id="PRO_5045913207" evidence="7">
    <location>
        <begin position="23"/>
        <end position="89"/>
    </location>
</feature>
<evidence type="ECO:0000256" key="5">
    <source>
        <dbReference type="ARBA" id="ARBA00022702"/>
    </source>
</evidence>
<evidence type="ECO:0000256" key="2">
    <source>
        <dbReference type="ARBA" id="ARBA00004613"/>
    </source>
</evidence>
<feature type="non-terminal residue" evidence="9">
    <location>
        <position position="89"/>
    </location>
</feature>
<dbReference type="InterPro" id="IPR000443">
    <property type="entry name" value="IAPP"/>
</dbReference>
<comment type="subcellular location">
    <subcellularLocation>
        <location evidence="2">Secreted</location>
    </subcellularLocation>
</comment>
<evidence type="ECO:0000256" key="4">
    <source>
        <dbReference type="ARBA" id="ARBA00022525"/>
    </source>
</evidence>
<proteinExistence type="inferred from homology"/>
<dbReference type="Proteomes" id="UP001166093">
    <property type="component" value="Unassembled WGS sequence"/>
</dbReference>
<evidence type="ECO:0000256" key="6">
    <source>
        <dbReference type="ARBA" id="ARBA00023157"/>
    </source>
</evidence>
<keyword evidence="6" id="KW-1015">Disulfide bond</keyword>
<reference evidence="9" key="1">
    <citation type="journal article" date="2021" name="Cell">
        <title>Tracing the genetic footprints of vertebrate landing in non-teleost ray-finned fishes.</title>
        <authorList>
            <person name="Bi X."/>
            <person name="Wang K."/>
            <person name="Yang L."/>
            <person name="Pan H."/>
            <person name="Jiang H."/>
            <person name="Wei Q."/>
            <person name="Fang M."/>
            <person name="Yu H."/>
            <person name="Zhu C."/>
            <person name="Cai Y."/>
            <person name="He Y."/>
            <person name="Gan X."/>
            <person name="Zeng H."/>
            <person name="Yu D."/>
            <person name="Zhu Y."/>
            <person name="Jiang H."/>
            <person name="Qiu Q."/>
            <person name="Yang H."/>
            <person name="Zhang Y.E."/>
            <person name="Wang W."/>
            <person name="Zhu M."/>
            <person name="He S."/>
            <person name="Zhang G."/>
        </authorList>
    </citation>
    <scope>NUCLEOTIDE SEQUENCE</scope>
    <source>
        <strain evidence="9">Pddl_001</strain>
    </source>
</reference>
<evidence type="ECO:0000259" key="8">
    <source>
        <dbReference type="SMART" id="SM00113"/>
    </source>
</evidence>
<dbReference type="PROSITE" id="PS00258">
    <property type="entry name" value="CALCITONIN"/>
    <property type="match status" value="1"/>
</dbReference>
<keyword evidence="7" id="KW-0732">Signal</keyword>
<evidence type="ECO:0000256" key="3">
    <source>
        <dbReference type="ARBA" id="ARBA00009222"/>
    </source>
</evidence>
<comment type="similarity">
    <text evidence="3">Belongs to the calcitonin family.</text>
</comment>
<evidence type="ECO:0000256" key="7">
    <source>
        <dbReference type="SAM" id="SignalP"/>
    </source>
</evidence>
<dbReference type="PANTHER" id="PTHR10505:SF4">
    <property type="entry name" value="ISLET AMYLOID POLYPEPTIDE"/>
    <property type="match status" value="1"/>
</dbReference>
<dbReference type="Gene3D" id="6.10.250.2190">
    <property type="match status" value="1"/>
</dbReference>
<keyword evidence="5" id="KW-0372">Hormone</keyword>
<keyword evidence="10" id="KW-1185">Reference proteome</keyword>
<dbReference type="SMART" id="SM00113">
    <property type="entry name" value="CALCITONIN"/>
    <property type="match status" value="1"/>
</dbReference>
<comment type="caution">
    <text evidence="9">The sequence shown here is derived from an EMBL/GenBank/DDBJ whole genome shotgun (WGS) entry which is preliminary data.</text>
</comment>